<comment type="caution">
    <text evidence="1">The sequence shown here is derived from an EMBL/GenBank/DDBJ whole genome shotgun (WGS) entry which is preliminary data.</text>
</comment>
<gene>
    <name evidence="1" type="ORF">V6N12_045969</name>
</gene>
<accession>A0ABR2G476</accession>
<name>A0ABR2G476_9ROSI</name>
<evidence type="ECO:0000313" key="2">
    <source>
        <dbReference type="Proteomes" id="UP001472677"/>
    </source>
</evidence>
<dbReference type="InterPro" id="IPR036047">
    <property type="entry name" value="F-box-like_dom_sf"/>
</dbReference>
<dbReference type="SUPFAM" id="SSF81383">
    <property type="entry name" value="F-box domain"/>
    <property type="match status" value="1"/>
</dbReference>
<reference evidence="1 2" key="1">
    <citation type="journal article" date="2024" name="G3 (Bethesda)">
        <title>Genome assembly of Hibiscus sabdariffa L. provides insights into metabolisms of medicinal natural products.</title>
        <authorList>
            <person name="Kim T."/>
        </authorList>
    </citation>
    <scope>NUCLEOTIDE SEQUENCE [LARGE SCALE GENOMIC DNA]</scope>
    <source>
        <strain evidence="1">TK-2024</strain>
        <tissue evidence="1">Old leaves</tissue>
    </source>
</reference>
<organism evidence="1 2">
    <name type="scientific">Hibiscus sabdariffa</name>
    <name type="common">roselle</name>
    <dbReference type="NCBI Taxonomy" id="183260"/>
    <lineage>
        <taxon>Eukaryota</taxon>
        <taxon>Viridiplantae</taxon>
        <taxon>Streptophyta</taxon>
        <taxon>Embryophyta</taxon>
        <taxon>Tracheophyta</taxon>
        <taxon>Spermatophyta</taxon>
        <taxon>Magnoliopsida</taxon>
        <taxon>eudicotyledons</taxon>
        <taxon>Gunneridae</taxon>
        <taxon>Pentapetalae</taxon>
        <taxon>rosids</taxon>
        <taxon>malvids</taxon>
        <taxon>Malvales</taxon>
        <taxon>Malvaceae</taxon>
        <taxon>Malvoideae</taxon>
        <taxon>Hibiscus</taxon>
    </lineage>
</organism>
<sequence length="177" mass="18762">MKSLVRFKSVCKSWDTLISDPSFISTHLEASLSNNTPFILLVCARKIAKQGFLYTMIKMGLRSLSSFNFLLFPACSVPAIGLLSVNNYVESLVLLDKTVDVRCESDVNHPIYSSDSGESSGGESGKSSLIDSLVVVVAAGIIAQEIIGDVPMTNTGVDGAKRGITIKSTGISPSTPG</sequence>
<evidence type="ECO:0000313" key="1">
    <source>
        <dbReference type="EMBL" id="KAK8593896.1"/>
    </source>
</evidence>
<protein>
    <submittedName>
        <fullName evidence="1">Uncharacterized protein</fullName>
    </submittedName>
</protein>
<dbReference type="Proteomes" id="UP001472677">
    <property type="component" value="Unassembled WGS sequence"/>
</dbReference>
<keyword evidence="2" id="KW-1185">Reference proteome</keyword>
<proteinExistence type="predicted"/>
<dbReference type="EMBL" id="JBBPBM010000003">
    <property type="protein sequence ID" value="KAK8593896.1"/>
    <property type="molecule type" value="Genomic_DNA"/>
</dbReference>